<evidence type="ECO:0000256" key="2">
    <source>
        <dbReference type="ARBA" id="ARBA00006416"/>
    </source>
</evidence>
<sequence length="158" mass="17228">MAAVVALWRRALETLKTKEFRDYLASTHFWGPVANWGLPLAAFKDMRAPPDIISGRMTMALIFYSMAFMRFAYRVQPRNLLLMACHGTNVVAQSIQGSRYLMHYYGSGAMVATATATTAASTGSVGSITTTTPVVDDLAADCYCPEATSCDPLTPEQD</sequence>
<evidence type="ECO:0000256" key="4">
    <source>
        <dbReference type="ARBA" id="ARBA00022692"/>
    </source>
</evidence>
<organism evidence="10 11">
    <name type="scientific">Sus scrofa</name>
    <name type="common">Pig</name>
    <dbReference type="NCBI Taxonomy" id="9823"/>
    <lineage>
        <taxon>Eukaryota</taxon>
        <taxon>Metazoa</taxon>
        <taxon>Chordata</taxon>
        <taxon>Craniata</taxon>
        <taxon>Vertebrata</taxon>
        <taxon>Euteleostomi</taxon>
        <taxon>Mammalia</taxon>
        <taxon>Eutheria</taxon>
        <taxon>Laurasiatheria</taxon>
        <taxon>Artiodactyla</taxon>
        <taxon>Suina</taxon>
        <taxon>Suidae</taxon>
        <taxon>Sus</taxon>
    </lineage>
</organism>
<keyword evidence="5 9" id="KW-0999">Mitochondrion inner membrane</keyword>
<dbReference type="PANTHER" id="PTHR14154">
    <property type="entry name" value="UPF0041 BRAIN PROTEIN 44-RELATED"/>
    <property type="match status" value="1"/>
</dbReference>
<keyword evidence="11" id="KW-1185">Reference proteome</keyword>
<evidence type="ECO:0000313" key="12">
    <source>
        <dbReference type="VGNC" id="VGNC:90319"/>
    </source>
</evidence>
<dbReference type="OrthoDB" id="1697690at2759"/>
<dbReference type="Bgee" id="ENSSSCG00000012248">
    <property type="expression patterns" value="Expressed in testis and 2 other cell types or tissues"/>
</dbReference>
<keyword evidence="3 9" id="KW-0813">Transport</keyword>
<comment type="function">
    <text evidence="9">Mediates the uptake of pyruvate into mitochondria.</text>
</comment>
<keyword evidence="7 9" id="KW-0496">Mitochondrion</keyword>
<dbReference type="OMA" id="LMACHCT"/>
<dbReference type="VGNC" id="VGNC:90319">
    <property type="gene designation" value="MPC1L"/>
</dbReference>
<dbReference type="GO" id="GO:0005743">
    <property type="term" value="C:mitochondrial inner membrane"/>
    <property type="evidence" value="ECO:0000318"/>
    <property type="project" value="GO_Central"/>
</dbReference>
<dbReference type="KEGG" id="ssc:100515596"/>
<dbReference type="RefSeq" id="XP_020935718.1">
    <property type="nucleotide sequence ID" value="XM_021080059.1"/>
</dbReference>
<evidence type="ECO:0000256" key="9">
    <source>
        <dbReference type="RuleBase" id="RU363100"/>
    </source>
</evidence>
<name>A0A287AG08_PIG</name>
<dbReference type="GO" id="GO:0050833">
    <property type="term" value="F:pyruvate transmembrane transporter activity"/>
    <property type="evidence" value="ECO:0000318"/>
    <property type="project" value="GO_Central"/>
</dbReference>
<reference evidence="10" key="2">
    <citation type="journal article" date="2020" name="Gigascience">
        <title>An improved pig reference genome sequence to enable pig genetics and genomics research.</title>
        <authorList>
            <person name="Warr A."/>
            <person name="Affara N."/>
            <person name="Aken B."/>
            <person name="Beiki H."/>
            <person name="Bickhart D.M."/>
            <person name="Billis K."/>
            <person name="Chow W."/>
            <person name="Eory L."/>
            <person name="Finlayson H.A."/>
            <person name="Flicek P."/>
            <person name="Giron C.G."/>
            <person name="Griffin D.K."/>
            <person name="Hall R."/>
            <person name="Hannum G."/>
            <person name="Hourlier T."/>
            <person name="Howe K."/>
            <person name="Hume D.A."/>
            <person name="Izuogu O."/>
            <person name="Kim K."/>
            <person name="Koren S."/>
            <person name="Liu H."/>
            <person name="Manchanda N."/>
            <person name="Martin F.J."/>
            <person name="Nonneman D.J."/>
            <person name="O'Connor R.E."/>
            <person name="Phillippy A.M."/>
            <person name="Rohrer G.A."/>
            <person name="Rosen B.D."/>
            <person name="Rund L.A."/>
            <person name="Sargent C.A."/>
            <person name="Schook L.B."/>
            <person name="Schroeder S.G."/>
            <person name="Schwartz A.S."/>
            <person name="Skinner B.M."/>
            <person name="Talbot R."/>
            <person name="Tseng E."/>
            <person name="Tuggle C.K."/>
            <person name="Watson M."/>
            <person name="Smith T.P.L."/>
            <person name="Archibald A.L."/>
        </authorList>
    </citation>
    <scope>NUCLEOTIDE SEQUENCE [LARGE SCALE GENOMIC DNA]</scope>
    <source>
        <strain evidence="10">Duroc</strain>
    </source>
</reference>
<proteinExistence type="inferred from homology"/>
<keyword evidence="8 9" id="KW-0472">Membrane</keyword>
<gene>
    <name evidence="10 12" type="primary">MPC1L</name>
</gene>
<reference evidence="10" key="3">
    <citation type="submission" date="2025-08" db="UniProtKB">
        <authorList>
            <consortium name="Ensembl"/>
        </authorList>
    </citation>
    <scope>IDENTIFICATION</scope>
</reference>
<reference evidence="11" key="1">
    <citation type="submission" date="2009-11" db="EMBL/GenBank/DDBJ databases">
        <authorList>
            <consortium name="Porcine genome sequencing project"/>
        </authorList>
    </citation>
    <scope>NUCLEOTIDE SEQUENCE [LARGE SCALE GENOMIC DNA]</scope>
    <source>
        <strain evidence="11">Duroc</strain>
    </source>
</reference>
<evidence type="ECO:0000313" key="10">
    <source>
        <dbReference type="Ensembl" id="ENSSSCP00000042781.1"/>
    </source>
</evidence>
<dbReference type="InterPro" id="IPR005336">
    <property type="entry name" value="MPC"/>
</dbReference>
<dbReference type="GeneTree" id="ENSGT00940000163590"/>
<dbReference type="Ensembl" id="ENSSSCT00000013394.2">
    <property type="protein sequence ID" value="ENSSSCP00000042781.1"/>
    <property type="gene ID" value="ENSSSCG00000012248.3"/>
</dbReference>
<dbReference type="Proteomes" id="UP000008227">
    <property type="component" value="Chromosome X"/>
</dbReference>
<dbReference type="Pfam" id="PF03650">
    <property type="entry name" value="MPC"/>
    <property type="match status" value="1"/>
</dbReference>
<keyword evidence="4 9" id="KW-0812">Transmembrane</keyword>
<accession>A0A287AG08</accession>
<evidence type="ECO:0000313" key="11">
    <source>
        <dbReference type="Proteomes" id="UP000008227"/>
    </source>
</evidence>
<protein>
    <recommendedName>
        <fullName evidence="9">Mitochondrial pyruvate carrier</fullName>
    </recommendedName>
</protein>
<feature type="transmembrane region" description="Helical" evidence="9">
    <location>
        <begin position="53"/>
        <end position="73"/>
    </location>
</feature>
<dbReference type="GO" id="GO:0006850">
    <property type="term" value="P:pyruvate import into mitochondria"/>
    <property type="evidence" value="ECO:0000318"/>
    <property type="project" value="GO_Central"/>
</dbReference>
<dbReference type="GeneID" id="100515596"/>
<dbReference type="FunCoup" id="A0A287AG08">
    <property type="interactions" value="513"/>
</dbReference>
<dbReference type="CTD" id="347411"/>
<comment type="similarity">
    <text evidence="2 9">Belongs to the mitochondrial pyruvate carrier (MPC) (TC 2.A.105) family.</text>
</comment>
<evidence type="ECO:0000256" key="8">
    <source>
        <dbReference type="ARBA" id="ARBA00023136"/>
    </source>
</evidence>
<comment type="caution">
    <text evidence="9">Lacks conserved residue(s) required for the propagation of feature annotation.</text>
</comment>
<keyword evidence="6 9" id="KW-1133">Transmembrane helix</keyword>
<reference evidence="10" key="4">
    <citation type="submission" date="2025-09" db="UniProtKB">
        <authorList>
            <consortium name="Ensembl"/>
        </authorList>
    </citation>
    <scope>IDENTIFICATION</scope>
</reference>
<evidence type="ECO:0000256" key="1">
    <source>
        <dbReference type="ARBA" id="ARBA00004448"/>
    </source>
</evidence>
<dbReference type="InParanoid" id="A0A287AG08"/>
<dbReference type="AlphaFoldDB" id="A0A287AG08"/>
<evidence type="ECO:0000256" key="5">
    <source>
        <dbReference type="ARBA" id="ARBA00022792"/>
    </source>
</evidence>
<comment type="subcellular location">
    <subcellularLocation>
        <location evidence="1 9">Mitochondrion inner membrane</location>
        <topology evidence="1 9">Multi-pass membrane protein</topology>
    </subcellularLocation>
</comment>
<dbReference type="STRING" id="9823.ENSSSCP00000042781"/>
<evidence type="ECO:0000256" key="3">
    <source>
        <dbReference type="ARBA" id="ARBA00022448"/>
    </source>
</evidence>
<evidence type="ECO:0000256" key="7">
    <source>
        <dbReference type="ARBA" id="ARBA00023128"/>
    </source>
</evidence>
<evidence type="ECO:0000256" key="6">
    <source>
        <dbReference type="ARBA" id="ARBA00022989"/>
    </source>
</evidence>